<dbReference type="AlphaFoldDB" id="A0AAN8AQD6"/>
<evidence type="ECO:0000313" key="3">
    <source>
        <dbReference type="Proteomes" id="UP001346869"/>
    </source>
</evidence>
<accession>A0AAN8AQD6</accession>
<reference evidence="2 3" key="1">
    <citation type="journal article" date="2023" name="Genes (Basel)">
        <title>Chromosome-Level Genome Assembly and Circadian Gene Repertoire of the Patagonia Blennie Eleginops maclovinus-The Closest Ancestral Proxy of Antarctic Cryonotothenioids.</title>
        <authorList>
            <person name="Cheng C.C."/>
            <person name="Rivera-Colon A.G."/>
            <person name="Minhas B.F."/>
            <person name="Wilson L."/>
            <person name="Rayamajhi N."/>
            <person name="Vargas-Chacoff L."/>
            <person name="Catchen J.M."/>
        </authorList>
    </citation>
    <scope>NUCLEOTIDE SEQUENCE [LARGE SCALE GENOMIC DNA]</scope>
    <source>
        <strain evidence="2">JMC-PN-2008</strain>
    </source>
</reference>
<reference evidence="2 3" key="2">
    <citation type="journal article" date="2023" name="Mol. Biol. Evol.">
        <title>Genomics of Secondarily Temperate Adaptation in the Only Non-Antarctic Icefish.</title>
        <authorList>
            <person name="Rivera-Colon A.G."/>
            <person name="Rayamajhi N."/>
            <person name="Minhas B.F."/>
            <person name="Madrigal G."/>
            <person name="Bilyk K.T."/>
            <person name="Yoon V."/>
            <person name="Hune M."/>
            <person name="Gregory S."/>
            <person name="Cheng C.H.C."/>
            <person name="Catchen J.M."/>
        </authorList>
    </citation>
    <scope>NUCLEOTIDE SEQUENCE [LARGE SCALE GENOMIC DNA]</scope>
    <source>
        <strain evidence="2">JMC-PN-2008</strain>
    </source>
</reference>
<name>A0AAN8AQD6_ELEMC</name>
<sequence length="79" mass="8658">MHCLAPPLPAGVDNQSKPATEFSIPHLQFGWNKGEYKSSRVLSKKRRSSDKTSKQCSKEMGGSWDYQPGAGRTNCSTLG</sequence>
<organism evidence="2 3">
    <name type="scientific">Eleginops maclovinus</name>
    <name type="common">Patagonian blennie</name>
    <name type="synonym">Eleginus maclovinus</name>
    <dbReference type="NCBI Taxonomy" id="56733"/>
    <lineage>
        <taxon>Eukaryota</taxon>
        <taxon>Metazoa</taxon>
        <taxon>Chordata</taxon>
        <taxon>Craniata</taxon>
        <taxon>Vertebrata</taxon>
        <taxon>Euteleostomi</taxon>
        <taxon>Actinopterygii</taxon>
        <taxon>Neopterygii</taxon>
        <taxon>Teleostei</taxon>
        <taxon>Neoteleostei</taxon>
        <taxon>Acanthomorphata</taxon>
        <taxon>Eupercaria</taxon>
        <taxon>Perciformes</taxon>
        <taxon>Notothenioidei</taxon>
        <taxon>Eleginopidae</taxon>
        <taxon>Eleginops</taxon>
    </lineage>
</organism>
<dbReference type="EMBL" id="JAUZQC010000010">
    <property type="protein sequence ID" value="KAK5864734.1"/>
    <property type="molecule type" value="Genomic_DNA"/>
</dbReference>
<keyword evidence="3" id="KW-1185">Reference proteome</keyword>
<evidence type="ECO:0000313" key="2">
    <source>
        <dbReference type="EMBL" id="KAK5864734.1"/>
    </source>
</evidence>
<feature type="region of interest" description="Disordered" evidence="1">
    <location>
        <begin position="40"/>
        <end position="79"/>
    </location>
</feature>
<evidence type="ECO:0000256" key="1">
    <source>
        <dbReference type="SAM" id="MobiDB-lite"/>
    </source>
</evidence>
<proteinExistence type="predicted"/>
<protein>
    <submittedName>
        <fullName evidence="2">Uncharacterized protein</fullName>
    </submittedName>
</protein>
<gene>
    <name evidence="2" type="ORF">PBY51_015952</name>
</gene>
<dbReference type="Proteomes" id="UP001346869">
    <property type="component" value="Unassembled WGS sequence"/>
</dbReference>
<comment type="caution">
    <text evidence="2">The sequence shown here is derived from an EMBL/GenBank/DDBJ whole genome shotgun (WGS) entry which is preliminary data.</text>
</comment>